<dbReference type="GO" id="GO:0005634">
    <property type="term" value="C:nucleus"/>
    <property type="evidence" value="ECO:0007669"/>
    <property type="project" value="TreeGrafter"/>
</dbReference>
<dbReference type="GO" id="GO:0005886">
    <property type="term" value="C:plasma membrane"/>
    <property type="evidence" value="ECO:0007669"/>
    <property type="project" value="TreeGrafter"/>
</dbReference>
<evidence type="ECO:0000256" key="5">
    <source>
        <dbReference type="ARBA" id="ARBA00023302"/>
    </source>
</evidence>
<dbReference type="Pfam" id="PF00191">
    <property type="entry name" value="Annexin"/>
    <property type="match status" value="4"/>
</dbReference>
<dbReference type="InterPro" id="IPR037104">
    <property type="entry name" value="Annexin_sf"/>
</dbReference>
<dbReference type="GO" id="GO:0001786">
    <property type="term" value="F:phosphatidylserine binding"/>
    <property type="evidence" value="ECO:0007669"/>
    <property type="project" value="TreeGrafter"/>
</dbReference>
<evidence type="ECO:0000256" key="2">
    <source>
        <dbReference type="ARBA" id="ARBA00022737"/>
    </source>
</evidence>
<gene>
    <name evidence="7" type="primary">annexin B9</name>
</gene>
<dbReference type="FunFam" id="1.10.220.10:FF:000002">
    <property type="entry name" value="Annexin"/>
    <property type="match status" value="1"/>
</dbReference>
<evidence type="ECO:0000256" key="6">
    <source>
        <dbReference type="RuleBase" id="RU003540"/>
    </source>
</evidence>
<accession>A0A4D5R961</accession>
<dbReference type="GO" id="GO:0005544">
    <property type="term" value="F:calcium-dependent phospholipid binding"/>
    <property type="evidence" value="ECO:0007669"/>
    <property type="project" value="UniProtKB-KW"/>
</dbReference>
<dbReference type="PROSITE" id="PS00223">
    <property type="entry name" value="ANNEXIN_1"/>
    <property type="match status" value="2"/>
</dbReference>
<name>A0A4D5R961_SCOVI</name>
<dbReference type="EMBL" id="GGNE01000115">
    <property type="protein sequence ID" value="MIC88656.1"/>
    <property type="molecule type" value="Transcribed_RNA"/>
</dbReference>
<comment type="similarity">
    <text evidence="1 6">Belongs to the annexin family.</text>
</comment>
<keyword evidence="4 6" id="KW-0041">Annexin</keyword>
<dbReference type="PANTHER" id="PTHR10502">
    <property type="entry name" value="ANNEXIN"/>
    <property type="match status" value="1"/>
</dbReference>
<organism evidence="7">
    <name type="scientific">Scolopendra viridis</name>
    <name type="common">Giant centipede</name>
    <dbReference type="NCBI Taxonomy" id="118503"/>
    <lineage>
        <taxon>Eukaryota</taxon>
        <taxon>Metazoa</taxon>
        <taxon>Ecdysozoa</taxon>
        <taxon>Arthropoda</taxon>
        <taxon>Myriapoda</taxon>
        <taxon>Chilopoda</taxon>
        <taxon>Pleurostigmophora</taxon>
        <taxon>Scolopendromorpha</taxon>
        <taxon>Scolopendridae</taxon>
        <taxon>Scolopendra</taxon>
    </lineage>
</organism>
<proteinExistence type="inferred from homology"/>
<dbReference type="InterPro" id="IPR018502">
    <property type="entry name" value="Annexin_repeat"/>
</dbReference>
<evidence type="ECO:0000256" key="4">
    <source>
        <dbReference type="ARBA" id="ARBA00023216"/>
    </source>
</evidence>
<dbReference type="PROSITE" id="PS51897">
    <property type="entry name" value="ANNEXIN_2"/>
    <property type="match status" value="4"/>
</dbReference>
<comment type="domain">
    <text evidence="6">A pair of annexin repeats may form one binding site for calcium and phospholipid.</text>
</comment>
<dbReference type="GO" id="GO:0012506">
    <property type="term" value="C:vesicle membrane"/>
    <property type="evidence" value="ECO:0007669"/>
    <property type="project" value="TreeGrafter"/>
</dbReference>
<dbReference type="PRINTS" id="PR00196">
    <property type="entry name" value="ANNEXIN"/>
</dbReference>
<keyword evidence="2 6" id="KW-0677">Repeat</keyword>
<dbReference type="PANTHER" id="PTHR10502:SF102">
    <property type="entry name" value="ANNEXIN B11"/>
    <property type="match status" value="1"/>
</dbReference>
<dbReference type="Gene3D" id="1.10.220.10">
    <property type="entry name" value="Annexin"/>
    <property type="match status" value="4"/>
</dbReference>
<dbReference type="FunFam" id="1.10.220.10:FF:000001">
    <property type="entry name" value="Annexin"/>
    <property type="match status" value="1"/>
</dbReference>
<dbReference type="GO" id="GO:0005509">
    <property type="term" value="F:calcium ion binding"/>
    <property type="evidence" value="ECO:0007669"/>
    <property type="project" value="InterPro"/>
</dbReference>
<sequence>MARYGYTYATVNDYPDFDPAIDAEMLRKAMKGWGTDEQAIIDVLAQRSNWQRQEIYTVYKASYGRDLIDDLKSELSGKFEDAIIAVMMPSIEFLARHLHKAVSGIGTDEESIIEIMVTSTNTELEEIKDTYENLFGNSLESDLSADTSGHFRRLLVSLCQAMRDESPDVDGDEALADAQALFEAGEGQWGTEESVFNRILVTKNFYYLQFVFAEYEKLTGLTIEHSIKNETSGDLQMGLLAIVQCVRSIPAYFAERLYRAMKGFGTDDRTLIRIVAVRSERDMVLIKSEFEKNYGRTLEHFIAGDTSGDYKKFLLALVRG</sequence>
<evidence type="ECO:0000256" key="3">
    <source>
        <dbReference type="ARBA" id="ARBA00022837"/>
    </source>
</evidence>
<keyword evidence="3 6" id="KW-0106">Calcium</keyword>
<evidence type="ECO:0000256" key="1">
    <source>
        <dbReference type="ARBA" id="ARBA00007831"/>
    </source>
</evidence>
<evidence type="ECO:0000313" key="7">
    <source>
        <dbReference type="EMBL" id="MIC88656.1"/>
    </source>
</evidence>
<dbReference type="FunFam" id="1.10.220.10:FF:000004">
    <property type="entry name" value="Annexin"/>
    <property type="match status" value="1"/>
</dbReference>
<dbReference type="SMART" id="SM00335">
    <property type="entry name" value="ANX"/>
    <property type="match status" value="4"/>
</dbReference>
<keyword evidence="5 6" id="KW-0111">Calcium/phospholipid-binding</keyword>
<dbReference type="InterPro" id="IPR018252">
    <property type="entry name" value="Annexin_repeat_CS"/>
</dbReference>
<dbReference type="FunFam" id="1.10.220.10:FF:000010">
    <property type="entry name" value="Annexin"/>
    <property type="match status" value="1"/>
</dbReference>
<dbReference type="GO" id="GO:0005737">
    <property type="term" value="C:cytoplasm"/>
    <property type="evidence" value="ECO:0007669"/>
    <property type="project" value="TreeGrafter"/>
</dbReference>
<dbReference type="InterPro" id="IPR001464">
    <property type="entry name" value="Annexin"/>
</dbReference>
<dbReference type="SUPFAM" id="SSF47874">
    <property type="entry name" value="Annexin"/>
    <property type="match status" value="1"/>
</dbReference>
<protein>
    <recommendedName>
        <fullName evidence="6">Annexin</fullName>
    </recommendedName>
</protein>
<dbReference type="AlphaFoldDB" id="A0A4D5R961"/>
<reference evidence="7" key="1">
    <citation type="journal article" date="2018" name="Toxicon">
        <title>Venom-gland transcriptomics and venom proteomics of the giant Florida blue centipede, Scolopendra viridis.</title>
        <authorList>
            <person name="Ward M.J."/>
            <person name="Rokyta D.R."/>
        </authorList>
    </citation>
    <scope>NUCLEOTIDE SEQUENCE</scope>
    <source>
        <tissue evidence="7">Venom gland</tissue>
    </source>
</reference>